<dbReference type="PROSITE" id="PS50931">
    <property type="entry name" value="HTH_LYSR"/>
    <property type="match status" value="1"/>
</dbReference>
<dbReference type="CDD" id="cd05466">
    <property type="entry name" value="PBP2_LTTR_substrate"/>
    <property type="match status" value="1"/>
</dbReference>
<comment type="caution">
    <text evidence="6">The sequence shown here is derived from an EMBL/GenBank/DDBJ whole genome shotgun (WGS) entry which is preliminary data.</text>
</comment>
<dbReference type="SUPFAM" id="SSF46785">
    <property type="entry name" value="Winged helix' DNA-binding domain"/>
    <property type="match status" value="1"/>
</dbReference>
<keyword evidence="7" id="KW-1185">Reference proteome</keyword>
<dbReference type="Pfam" id="PF03466">
    <property type="entry name" value="LysR_substrate"/>
    <property type="match status" value="1"/>
</dbReference>
<name>A0ABR9QEE0_9BACI</name>
<keyword evidence="4" id="KW-0804">Transcription</keyword>
<gene>
    <name evidence="6" type="ORF">IMZ08_02145</name>
</gene>
<evidence type="ECO:0000256" key="2">
    <source>
        <dbReference type="ARBA" id="ARBA00023015"/>
    </source>
</evidence>
<organism evidence="6 7">
    <name type="scientific">Litchfieldia luteola</name>
    <dbReference type="NCBI Taxonomy" id="682179"/>
    <lineage>
        <taxon>Bacteria</taxon>
        <taxon>Bacillati</taxon>
        <taxon>Bacillota</taxon>
        <taxon>Bacilli</taxon>
        <taxon>Bacillales</taxon>
        <taxon>Bacillaceae</taxon>
        <taxon>Litchfieldia</taxon>
    </lineage>
</organism>
<dbReference type="PRINTS" id="PR00039">
    <property type="entry name" value="HTHLYSR"/>
</dbReference>
<reference evidence="6 7" key="1">
    <citation type="submission" date="2020-10" db="EMBL/GenBank/DDBJ databases">
        <title>Bacillus sp. HD4P25, an endophyte from a halophyte.</title>
        <authorList>
            <person name="Sun J.-Q."/>
        </authorList>
    </citation>
    <scope>NUCLEOTIDE SEQUENCE [LARGE SCALE GENOMIC DNA]</scope>
    <source>
        <strain evidence="6 7">YIM 93174</strain>
    </source>
</reference>
<dbReference type="Proteomes" id="UP001516662">
    <property type="component" value="Unassembled WGS sequence"/>
</dbReference>
<proteinExistence type="inferred from homology"/>
<dbReference type="InterPro" id="IPR036390">
    <property type="entry name" value="WH_DNA-bd_sf"/>
</dbReference>
<accession>A0ABR9QEE0</accession>
<feature type="domain" description="HTH lysR-type" evidence="5">
    <location>
        <begin position="1"/>
        <end position="58"/>
    </location>
</feature>
<comment type="similarity">
    <text evidence="1">Belongs to the LysR transcriptional regulatory family.</text>
</comment>
<dbReference type="SUPFAM" id="SSF53850">
    <property type="entry name" value="Periplasmic binding protein-like II"/>
    <property type="match status" value="1"/>
</dbReference>
<dbReference type="Gene3D" id="1.10.10.10">
    <property type="entry name" value="Winged helix-like DNA-binding domain superfamily/Winged helix DNA-binding domain"/>
    <property type="match status" value="1"/>
</dbReference>
<evidence type="ECO:0000256" key="3">
    <source>
        <dbReference type="ARBA" id="ARBA00023125"/>
    </source>
</evidence>
<dbReference type="EMBL" id="JADCLJ010000006">
    <property type="protein sequence ID" value="MBE4906858.1"/>
    <property type="molecule type" value="Genomic_DNA"/>
</dbReference>
<dbReference type="PANTHER" id="PTHR30126:SF64">
    <property type="entry name" value="HTH-TYPE TRANSCRIPTIONAL REGULATOR CITR"/>
    <property type="match status" value="1"/>
</dbReference>
<evidence type="ECO:0000256" key="1">
    <source>
        <dbReference type="ARBA" id="ARBA00009437"/>
    </source>
</evidence>
<dbReference type="RefSeq" id="WP_193534339.1">
    <property type="nucleotide sequence ID" value="NZ_JADCLJ010000006.1"/>
</dbReference>
<dbReference type="Gene3D" id="3.40.190.10">
    <property type="entry name" value="Periplasmic binding protein-like II"/>
    <property type="match status" value="2"/>
</dbReference>
<dbReference type="InterPro" id="IPR005119">
    <property type="entry name" value="LysR_subst-bd"/>
</dbReference>
<sequence>MDLKILKTFITAAKNENFHETAEKLYIAQPTVTVHIKQLENLVGIELFERKGRNIFLTTAGKRFLPYAQEIIAKYDTGIQDLENWRQGYDRKMTLAVSPLIAASVLPSLLRVFLKEHPTIEIECNVMESVHIAEAVQTGSVDFGLSRMQSTLPSIEIEKLYDDPVILIAPHDGGDLETAPPLDPEEVVYNNIIFSHNHPEYWDDLLFQIRQINQRARSMVVSQVNVTKRFIEEGLGISFLPSSTVKRELLEGRVLHVNVDSILLPMASTYLLCKRKTEETELFTSYLKRYYP</sequence>
<keyword evidence="3" id="KW-0238">DNA-binding</keyword>
<protein>
    <submittedName>
        <fullName evidence="6">LysR family transcriptional regulator</fullName>
    </submittedName>
</protein>
<evidence type="ECO:0000256" key="4">
    <source>
        <dbReference type="ARBA" id="ARBA00023163"/>
    </source>
</evidence>
<dbReference type="PANTHER" id="PTHR30126">
    <property type="entry name" value="HTH-TYPE TRANSCRIPTIONAL REGULATOR"/>
    <property type="match status" value="1"/>
</dbReference>
<keyword evidence="2" id="KW-0805">Transcription regulation</keyword>
<dbReference type="Pfam" id="PF00126">
    <property type="entry name" value="HTH_1"/>
    <property type="match status" value="1"/>
</dbReference>
<evidence type="ECO:0000313" key="7">
    <source>
        <dbReference type="Proteomes" id="UP001516662"/>
    </source>
</evidence>
<dbReference type="InterPro" id="IPR000847">
    <property type="entry name" value="LysR_HTH_N"/>
</dbReference>
<dbReference type="InterPro" id="IPR036388">
    <property type="entry name" value="WH-like_DNA-bd_sf"/>
</dbReference>
<evidence type="ECO:0000313" key="6">
    <source>
        <dbReference type="EMBL" id="MBE4906858.1"/>
    </source>
</evidence>
<evidence type="ECO:0000259" key="5">
    <source>
        <dbReference type="PROSITE" id="PS50931"/>
    </source>
</evidence>